<organism evidence="2 3">
    <name type="scientific">Candidatus Yonathbacteria bacterium CG_4_9_14_0_8_um_filter_46_47</name>
    <dbReference type="NCBI Taxonomy" id="1975106"/>
    <lineage>
        <taxon>Bacteria</taxon>
        <taxon>Candidatus Yonathiibacteriota</taxon>
    </lineage>
</organism>
<comment type="caution">
    <text evidence="2">The sequence shown here is derived from an EMBL/GenBank/DDBJ whole genome shotgun (WGS) entry which is preliminary data.</text>
</comment>
<name>A0A2M8D798_9BACT</name>
<evidence type="ECO:0008006" key="4">
    <source>
        <dbReference type="Google" id="ProtNLM"/>
    </source>
</evidence>
<reference evidence="3" key="1">
    <citation type="submission" date="2017-09" db="EMBL/GenBank/DDBJ databases">
        <title>Depth-based differentiation of microbial function through sediment-hosted aquifers and enrichment of novel symbionts in the deep terrestrial subsurface.</title>
        <authorList>
            <person name="Probst A.J."/>
            <person name="Ladd B."/>
            <person name="Jarett J.K."/>
            <person name="Geller-Mcgrath D.E."/>
            <person name="Sieber C.M.K."/>
            <person name="Emerson J.B."/>
            <person name="Anantharaman K."/>
            <person name="Thomas B.C."/>
            <person name="Malmstrom R."/>
            <person name="Stieglmeier M."/>
            <person name="Klingl A."/>
            <person name="Woyke T."/>
            <person name="Ryan C.M."/>
            <person name="Banfield J.F."/>
        </authorList>
    </citation>
    <scope>NUCLEOTIDE SEQUENCE [LARGE SCALE GENOMIC DNA]</scope>
</reference>
<accession>A0A2M8D798</accession>
<evidence type="ECO:0000313" key="3">
    <source>
        <dbReference type="Proteomes" id="UP000229236"/>
    </source>
</evidence>
<dbReference type="EMBL" id="PFTM01000044">
    <property type="protein sequence ID" value="PJB83031.1"/>
    <property type="molecule type" value="Genomic_DNA"/>
</dbReference>
<evidence type="ECO:0000313" key="2">
    <source>
        <dbReference type="EMBL" id="PJB83031.1"/>
    </source>
</evidence>
<protein>
    <recommendedName>
        <fullName evidence="4">Peptidase M23 domain-containing protein</fullName>
    </recommendedName>
</protein>
<dbReference type="Gene3D" id="2.70.70.10">
    <property type="entry name" value="Glucose Permease (Domain IIA)"/>
    <property type="match status" value="1"/>
</dbReference>
<dbReference type="InterPro" id="IPR011055">
    <property type="entry name" value="Dup_hybrid_motif"/>
</dbReference>
<dbReference type="Proteomes" id="UP000229236">
    <property type="component" value="Unassembled WGS sequence"/>
</dbReference>
<feature type="region of interest" description="Disordered" evidence="1">
    <location>
        <begin position="1"/>
        <end position="20"/>
    </location>
</feature>
<evidence type="ECO:0000256" key="1">
    <source>
        <dbReference type="SAM" id="MobiDB-lite"/>
    </source>
</evidence>
<dbReference type="AlphaFoldDB" id="A0A2M8D798"/>
<gene>
    <name evidence="2" type="ORF">CO088_02475</name>
</gene>
<feature type="compositionally biased region" description="Polar residues" evidence="1">
    <location>
        <begin position="1"/>
        <end position="13"/>
    </location>
</feature>
<proteinExistence type="predicted"/>
<sequence length="67" mass="7344">MGSQKYHNGTDYSTGGVGGTTEYAPEDGIVREITQSTAGWGYNIVMEHTSPFGKQIYIGYMAYTAKR</sequence>